<keyword evidence="2" id="KW-1185">Reference proteome</keyword>
<evidence type="ECO:0000313" key="1">
    <source>
        <dbReference type="EMBL" id="QCD43252.1"/>
    </source>
</evidence>
<name>A0A4P7W5T6_9BACT</name>
<evidence type="ECO:0000313" key="2">
    <source>
        <dbReference type="Proteomes" id="UP000297149"/>
    </source>
</evidence>
<dbReference type="Proteomes" id="UP000297149">
    <property type="component" value="Chromosome"/>
</dbReference>
<sequence>MKTSFVISPRVINTINSLQPADRTPISNALSMEFILGQNPEDTLTPMQNIIYAIIRFYVTQDSKRFSHPKTAS</sequence>
<dbReference type="EMBL" id="CP039396">
    <property type="protein sequence ID" value="QCD43252.1"/>
    <property type="molecule type" value="Genomic_DNA"/>
</dbReference>
<accession>A0A4P7W5T6</accession>
<dbReference type="KEGG" id="ddb:E7747_13780"/>
<dbReference type="RefSeq" id="WP_123614450.1">
    <property type="nucleotide sequence ID" value="NZ_CP039396.1"/>
</dbReference>
<reference evidence="2" key="1">
    <citation type="submission" date="2019-02" db="EMBL/GenBank/DDBJ databases">
        <title>Isolation and identification of novel species under the genus Muribaculum.</title>
        <authorList>
            <person name="Miyake S."/>
            <person name="Ding Y."/>
            <person name="Low A."/>
            <person name="Soh M."/>
            <person name="Seedorf H."/>
        </authorList>
    </citation>
    <scope>NUCLEOTIDE SEQUENCE [LARGE SCALE GENOMIC DNA]</scope>
    <source>
        <strain evidence="2">H5</strain>
    </source>
</reference>
<dbReference type="AlphaFoldDB" id="A0A4P7W5T6"/>
<gene>
    <name evidence="1" type="ORF">E7747_13780</name>
</gene>
<proteinExistence type="predicted"/>
<organism evidence="1 2">
    <name type="scientific">Duncaniella dubosii</name>
    <dbReference type="NCBI Taxonomy" id="2518971"/>
    <lineage>
        <taxon>Bacteria</taxon>
        <taxon>Pseudomonadati</taxon>
        <taxon>Bacteroidota</taxon>
        <taxon>Bacteroidia</taxon>
        <taxon>Bacteroidales</taxon>
        <taxon>Muribaculaceae</taxon>
        <taxon>Duncaniella</taxon>
    </lineage>
</organism>
<protein>
    <submittedName>
        <fullName evidence="1">Uncharacterized protein</fullName>
    </submittedName>
</protein>